<comment type="caution">
    <text evidence="2">The sequence shown here is derived from an EMBL/GenBank/DDBJ whole genome shotgun (WGS) entry which is preliminary data.</text>
</comment>
<dbReference type="AlphaFoldDB" id="N4WK01"/>
<reference evidence="2 3" key="1">
    <citation type="submission" date="2013-03" db="EMBL/GenBank/DDBJ databases">
        <title>Draft genome sequence of Gracibacillus halophilus YIM-C55.5, a moderately halophilic and thermophilic organism from the Xiaochaidamu salt lake.</title>
        <authorList>
            <person name="Sugumar T."/>
            <person name="Polireddy D.R."/>
            <person name="Antony A."/>
            <person name="Madhava Y.R."/>
            <person name="Sivakumar N."/>
        </authorList>
    </citation>
    <scope>NUCLEOTIDE SEQUENCE [LARGE SCALE GENOMIC DNA]</scope>
    <source>
        <strain evidence="2 3">YIM-C55.5</strain>
    </source>
</reference>
<dbReference type="InterPro" id="IPR002822">
    <property type="entry name" value="Ni_insertion"/>
</dbReference>
<keyword evidence="1" id="KW-0533">Nickel</keyword>
<keyword evidence="3" id="KW-1185">Reference proteome</keyword>
<dbReference type="PATRIC" id="fig|1308866.3.peg.2101"/>
<dbReference type="Pfam" id="PF01969">
    <property type="entry name" value="Ni_insertion"/>
    <property type="match status" value="1"/>
</dbReference>
<dbReference type="eggNOG" id="COG1641">
    <property type="taxonomic scope" value="Bacteria"/>
</dbReference>
<dbReference type="PANTHER" id="PTHR36566">
    <property type="entry name" value="NICKEL INSERTION PROTEIN-RELATED"/>
    <property type="match status" value="1"/>
</dbReference>
<dbReference type="PANTHER" id="PTHR36566:SF1">
    <property type="entry name" value="PYRIDINIUM-3,5-BISTHIOCARBOXYLIC ACID MONONUCLEOTIDE NICKEL INSERTION PROTEIN"/>
    <property type="match status" value="1"/>
</dbReference>
<dbReference type="STRING" id="1308866.J416_10361"/>
<sequence>MIASSIPVGSGAVHIDHGVYPVPAPATLEIIKGVPLKKSDIQTELTTPTGAAIAKHFADEFCTIPHMTVLQTGYGAGTKTFENHPNILRVLIGEA</sequence>
<gene>
    <name evidence="2" type="ORF">J416_10361</name>
</gene>
<evidence type="ECO:0000313" key="2">
    <source>
        <dbReference type="EMBL" id="ENH96492.1"/>
    </source>
</evidence>
<name>N4WK01_9BACI</name>
<evidence type="ECO:0000256" key="1">
    <source>
        <dbReference type="ARBA" id="ARBA00022596"/>
    </source>
</evidence>
<protein>
    <submittedName>
        <fullName evidence="2">Uncharacterized protein</fullName>
    </submittedName>
</protein>
<organism evidence="2 3">
    <name type="scientific">Gracilibacillus halophilus YIM-C55.5</name>
    <dbReference type="NCBI Taxonomy" id="1308866"/>
    <lineage>
        <taxon>Bacteria</taxon>
        <taxon>Bacillati</taxon>
        <taxon>Bacillota</taxon>
        <taxon>Bacilli</taxon>
        <taxon>Bacillales</taxon>
        <taxon>Bacillaceae</taxon>
        <taxon>Gracilibacillus</taxon>
    </lineage>
</organism>
<evidence type="ECO:0000313" key="3">
    <source>
        <dbReference type="Proteomes" id="UP000012283"/>
    </source>
</evidence>
<dbReference type="Proteomes" id="UP000012283">
    <property type="component" value="Unassembled WGS sequence"/>
</dbReference>
<proteinExistence type="predicted"/>
<dbReference type="EMBL" id="APML01000041">
    <property type="protein sequence ID" value="ENH96492.1"/>
    <property type="molecule type" value="Genomic_DNA"/>
</dbReference>
<accession>N4WK01</accession>